<evidence type="ECO:0008006" key="7">
    <source>
        <dbReference type="Google" id="ProtNLM"/>
    </source>
</evidence>
<feature type="compositionally biased region" description="Basic and acidic residues" evidence="2">
    <location>
        <begin position="27"/>
        <end position="36"/>
    </location>
</feature>
<dbReference type="InterPro" id="IPR008984">
    <property type="entry name" value="SMAD_FHA_dom_sf"/>
</dbReference>
<feature type="domain" description="G-patch" evidence="4">
    <location>
        <begin position="641"/>
        <end position="687"/>
    </location>
</feature>
<feature type="region of interest" description="Disordered" evidence="2">
    <location>
        <begin position="1"/>
        <end position="49"/>
    </location>
</feature>
<dbReference type="GO" id="GO:0045766">
    <property type="term" value="P:positive regulation of angiogenesis"/>
    <property type="evidence" value="ECO:0007669"/>
    <property type="project" value="TreeGrafter"/>
</dbReference>
<sequence>MGSPQPDLWVTECSPSPSPPSSPVSEYPDREQDRSRTHLSPLRPTSIEIPGASLKEQLEACRAQVQQLEKLLRQSQRKERITDTYNQDLRQQVEDLSREIHERKKREKAKTDVAVQTEDSTSWSRSADYYCYPHENYYQSYDVPVDDLPANHQNEGCIPVPANQLVTDTSVHAGISTVENGQNGQAHDAAFEQNTEEAEAPSSLAESLRATAEAAVSQTGFTYDENTGLYYDHSTGFYYDSENQLYYDANSGSYYYFDADSEQYLFHSRVDLPSSQMMEYQTNQEKKRTKKQLEPCGTVPHVAKDIKVEDQTSVTSLPYHYTPDQQMSSVKKDNNSSQKKRVKRGPSVVDKTEKPILSKKDSADQNTESTAAFASVDDSDDEEGNSDTEEGEITNSEVEEDCCEDGVNENSTDSDNSEVEETSQVWPPCIRVIVIRSPVLETATLFIITAVKKATIGSENDMDHAIQIPEAGVDQFHAEVYFDPELESYVLVDQGSENGTIINGNHILQPAIKCDPYVLEHGDEVKIGETVLSFHMHTGTETCFGCEPGQIRAHLRLDKKEQTLVTVSAIVTRAEKERLRRRELKQIRAKYGLQNCDYEDNQGLKNPNYKDRARKRRRAVGSEGTFQRDDAPASVHIEINDTNKGHKMLKKMGWKKGEGLGKRGSGIKDPIQLLIRKKKAGLGAEMPTSVEDMPAESKNKQNWEMARKRFSEFFPNIRLKDMPQGTSWVKDTSK</sequence>
<dbReference type="Gene3D" id="2.60.200.20">
    <property type="match status" value="1"/>
</dbReference>
<keyword evidence="6" id="KW-1185">Reference proteome</keyword>
<dbReference type="GO" id="GO:0003676">
    <property type="term" value="F:nucleic acid binding"/>
    <property type="evidence" value="ECO:0007669"/>
    <property type="project" value="InterPro"/>
</dbReference>
<dbReference type="PANTHER" id="PTHR23106">
    <property type="entry name" value="ANGIOGENIC FACTOR WITH G PATCH AND FHA DOMAINS 1"/>
    <property type="match status" value="1"/>
</dbReference>
<feature type="domain" description="FHA" evidence="3">
    <location>
        <begin position="454"/>
        <end position="507"/>
    </location>
</feature>
<evidence type="ECO:0000259" key="3">
    <source>
        <dbReference type="PROSITE" id="PS50006"/>
    </source>
</evidence>
<dbReference type="PANTHER" id="PTHR23106:SF24">
    <property type="entry name" value="ANGIOGENIC FACTOR WITH G PATCH AND FHA DOMAINS 1"/>
    <property type="match status" value="1"/>
</dbReference>
<dbReference type="Pfam" id="PF00498">
    <property type="entry name" value="FHA"/>
    <property type="match status" value="1"/>
</dbReference>
<protein>
    <recommendedName>
        <fullName evidence="7">Angiogenic factor with G patch and FHA domains 1</fullName>
    </recommendedName>
</protein>
<reference evidence="5" key="1">
    <citation type="journal article" date="2022" name="bioRxiv">
        <title>Sequencing and chromosome-scale assembly of the giantPleurodeles waltlgenome.</title>
        <authorList>
            <person name="Brown T."/>
            <person name="Elewa A."/>
            <person name="Iarovenko S."/>
            <person name="Subramanian E."/>
            <person name="Araus A.J."/>
            <person name="Petzold A."/>
            <person name="Susuki M."/>
            <person name="Suzuki K.-i.T."/>
            <person name="Hayashi T."/>
            <person name="Toyoda A."/>
            <person name="Oliveira C."/>
            <person name="Osipova E."/>
            <person name="Leigh N.D."/>
            <person name="Simon A."/>
            <person name="Yun M.H."/>
        </authorList>
    </citation>
    <scope>NUCLEOTIDE SEQUENCE</scope>
    <source>
        <strain evidence="5">20211129_DDA</strain>
        <tissue evidence="5">Liver</tissue>
    </source>
</reference>
<feature type="compositionally biased region" description="Basic and acidic residues" evidence="2">
    <location>
        <begin position="350"/>
        <end position="363"/>
    </location>
</feature>
<keyword evidence="1" id="KW-0175">Coiled coil</keyword>
<evidence type="ECO:0000313" key="6">
    <source>
        <dbReference type="Proteomes" id="UP001066276"/>
    </source>
</evidence>
<dbReference type="CDD" id="cd16164">
    <property type="entry name" value="OCRE_VG5Q"/>
    <property type="match status" value="1"/>
</dbReference>
<dbReference type="PROSITE" id="PS50006">
    <property type="entry name" value="FHA_DOMAIN"/>
    <property type="match status" value="1"/>
</dbReference>
<accession>A0AAV7W9U5</accession>
<dbReference type="SUPFAM" id="SSF49879">
    <property type="entry name" value="SMAD/FHA domain"/>
    <property type="match status" value="1"/>
</dbReference>
<feature type="compositionally biased region" description="Acidic residues" evidence="2">
    <location>
        <begin position="377"/>
        <end position="407"/>
    </location>
</feature>
<evidence type="ECO:0000259" key="4">
    <source>
        <dbReference type="PROSITE" id="PS50174"/>
    </source>
</evidence>
<dbReference type="Pfam" id="PF17780">
    <property type="entry name" value="OCRE"/>
    <property type="match status" value="1"/>
</dbReference>
<evidence type="ECO:0000313" key="5">
    <source>
        <dbReference type="EMBL" id="KAJ1209318.1"/>
    </source>
</evidence>
<dbReference type="SMART" id="SM00443">
    <property type="entry name" value="G_patch"/>
    <property type="match status" value="1"/>
</dbReference>
<comment type="caution">
    <text evidence="5">The sequence shown here is derived from an EMBL/GenBank/DDBJ whole genome shotgun (WGS) entry which is preliminary data.</text>
</comment>
<dbReference type="SMART" id="SM00240">
    <property type="entry name" value="FHA"/>
    <property type="match status" value="1"/>
</dbReference>
<dbReference type="EMBL" id="JANPWB010000002">
    <property type="protein sequence ID" value="KAJ1209318.1"/>
    <property type="molecule type" value="Genomic_DNA"/>
</dbReference>
<dbReference type="AlphaFoldDB" id="A0AAV7W9U5"/>
<dbReference type="PROSITE" id="PS50174">
    <property type="entry name" value="G_PATCH"/>
    <property type="match status" value="1"/>
</dbReference>
<dbReference type="Pfam" id="PF01585">
    <property type="entry name" value="G-patch"/>
    <property type="match status" value="1"/>
</dbReference>
<dbReference type="InterPro" id="IPR053027">
    <property type="entry name" value="AGGF1"/>
</dbReference>
<dbReference type="InterPro" id="IPR000253">
    <property type="entry name" value="FHA_dom"/>
</dbReference>
<organism evidence="5 6">
    <name type="scientific">Pleurodeles waltl</name>
    <name type="common">Iberian ribbed newt</name>
    <dbReference type="NCBI Taxonomy" id="8319"/>
    <lineage>
        <taxon>Eukaryota</taxon>
        <taxon>Metazoa</taxon>
        <taxon>Chordata</taxon>
        <taxon>Craniata</taxon>
        <taxon>Vertebrata</taxon>
        <taxon>Euteleostomi</taxon>
        <taxon>Amphibia</taxon>
        <taxon>Batrachia</taxon>
        <taxon>Caudata</taxon>
        <taxon>Salamandroidea</taxon>
        <taxon>Salamandridae</taxon>
        <taxon>Pleurodelinae</taxon>
        <taxon>Pleurodeles</taxon>
    </lineage>
</organism>
<dbReference type="InterPro" id="IPR000467">
    <property type="entry name" value="G_patch_dom"/>
</dbReference>
<dbReference type="CDD" id="cd22686">
    <property type="entry name" value="FHA_AGGF1"/>
    <property type="match status" value="1"/>
</dbReference>
<evidence type="ECO:0000256" key="2">
    <source>
        <dbReference type="SAM" id="MobiDB-lite"/>
    </source>
</evidence>
<evidence type="ECO:0000256" key="1">
    <source>
        <dbReference type="SAM" id="Coils"/>
    </source>
</evidence>
<gene>
    <name evidence="5" type="ORF">NDU88_004696</name>
</gene>
<feature type="coiled-coil region" evidence="1">
    <location>
        <begin position="51"/>
        <end position="106"/>
    </location>
</feature>
<dbReference type="InterPro" id="IPR035624">
    <property type="entry name" value="AGGF1_OCRE"/>
</dbReference>
<dbReference type="InterPro" id="IPR041591">
    <property type="entry name" value="OCRE"/>
</dbReference>
<proteinExistence type="predicted"/>
<dbReference type="Proteomes" id="UP001066276">
    <property type="component" value="Chromosome 1_2"/>
</dbReference>
<name>A0AAV7W9U5_PLEWA</name>
<feature type="region of interest" description="Disordered" evidence="2">
    <location>
        <begin position="317"/>
        <end position="422"/>
    </location>
</feature>